<keyword evidence="1" id="KW-0472">Membrane</keyword>
<proteinExistence type="predicted"/>
<keyword evidence="3" id="KW-1185">Reference proteome</keyword>
<keyword evidence="1" id="KW-1133">Transmembrane helix</keyword>
<organism evidence="2 3">
    <name type="scientific">Pseudomonas pergaminensis</name>
    <dbReference type="NCBI Taxonomy" id="2853159"/>
    <lineage>
        <taxon>Bacteria</taxon>
        <taxon>Pseudomonadati</taxon>
        <taxon>Pseudomonadota</taxon>
        <taxon>Gammaproteobacteria</taxon>
        <taxon>Pseudomonadales</taxon>
        <taxon>Pseudomonadaceae</taxon>
        <taxon>Pseudomonas</taxon>
    </lineage>
</organism>
<evidence type="ECO:0000256" key="1">
    <source>
        <dbReference type="SAM" id="Phobius"/>
    </source>
</evidence>
<dbReference type="InterPro" id="IPR011049">
    <property type="entry name" value="Serralysin-like_metalloprot_C"/>
</dbReference>
<feature type="transmembrane region" description="Helical" evidence="1">
    <location>
        <begin position="306"/>
        <end position="330"/>
    </location>
</feature>
<reference evidence="2 3" key="1">
    <citation type="submission" date="2024-11" db="EMBL/GenBank/DDBJ databases">
        <authorList>
            <person name="Lucas J.A."/>
        </authorList>
    </citation>
    <scope>NUCLEOTIDE SEQUENCE [LARGE SCALE GENOMIC DNA]</scope>
    <source>
        <strain evidence="2 3">Z 7.15</strain>
    </source>
</reference>
<comment type="caution">
    <text evidence="2">The sequence shown here is derived from an EMBL/GenBank/DDBJ whole genome shotgun (WGS) entry which is preliminary data.</text>
</comment>
<dbReference type="Proteomes" id="UP001623008">
    <property type="component" value="Unassembled WGS sequence"/>
</dbReference>
<keyword evidence="1" id="KW-0812">Transmembrane</keyword>
<name>A0ABW8QVP8_9PSED</name>
<dbReference type="EMBL" id="JBJHQF010000006">
    <property type="protein sequence ID" value="MFK9003695.1"/>
    <property type="molecule type" value="Genomic_DNA"/>
</dbReference>
<dbReference type="SUPFAM" id="SSF51120">
    <property type="entry name" value="beta-Roll"/>
    <property type="match status" value="1"/>
</dbReference>
<feature type="transmembrane region" description="Helical" evidence="1">
    <location>
        <begin position="267"/>
        <end position="286"/>
    </location>
</feature>
<evidence type="ECO:0000313" key="3">
    <source>
        <dbReference type="Proteomes" id="UP001623008"/>
    </source>
</evidence>
<accession>A0ABW8QVP8</accession>
<sequence length="1153" mass="126674">MANPFSQDRTETLPAASIFITDVVSASQSSAVLAPNTETPASTGKTPSLDDVDALFGPLRIGEYTVTRKTLHAMSATLYGEAITAANTYFASPDQPFIDALEFDPTHLKRRLTSAVAQETTQTASLMYEIATHRSPEAPPLFREIAQSPTDADLGAVGKVLDAVQQLDITRAPMPDQLPNWVNRGKTRTMAVVGVGMQLYGLYSAYRGAIEALKQGDLGEAAINLGGAATEITSIGVEYAMTKTGQGMIRQGSQNLELFSKTSAGKWLARSSGIVAAVLTLPFDLYTAIKSFNDAAKAEGKKAQDLYVTGGLSVFSATLSLALGCAALAGLQFAGPIGLIAAGLMIAGAAIYQAARVVDDIDDYIELTVGERWRAGWLAFWACEQDTELMDRFNVAKTYSDYEKLLKNRSLKWLNNEFKESFKAVYIGRFEVKSEPREIHRFEWAVGEEPYTVVNMPAIKDTNDVFAAWDGIPVDKEHVILGHRAPNKGVFWQLGDGDDQILGVGEQPNHFSLGAGRKRLKAGNKDDAFVFQVAAQTLTSNYKDQPGLLDGGDGTDLLWLQGKHRAVVHGANPTPYRGYNVDLKQQRLELLPVDNTAEPVLQARLSSIEKVETLAGASNKVVGSDQADMIAANGDDTVEAGDGNDHISLRGLFCRADGGPGMDTYYLHKASRQIQLNEDGGAESLVYLGVSLECVQTWTIQGEALVIHSLIDHSARSPLREVLINTVYKAHAGKRTLHNAKWLFVTEDGYYLQPDLPSEIAGSDDAEVEVLVIVPGTSKTSPVVLNDNREINAAEYYLDRGRTSRSLRIGRTPAQQSCTLYIDFDSSEISGVDATYNVDVKRHINTVLSYTRLSYRIYFTQGTLFIHDPMIENPVTKSDMGGGVMSSSWKSLTDITLVMRDGVAYDLDFPLNNYHQDARNPGYRCVGSRGSLRERAGRYLCVKPTTARYPLKATPQKISFPAVDFRSLYRLEGRSSYYELYPSTNMSLQLSTVEGSQMSSIWNIYMEKVDGQIQRNELSLENNLLEIGTVHVLFPGSETPNVPIESVYVFLKSGITYKIHSLFDWIELYAIDAAAFPSIPAMVEEIHQHRQYEPNQTFTGTRVLIHNLQLNDAPASALYYVADTDTWEIDSDRARAIKADDLTIKNPSSAEQD</sequence>
<dbReference type="RefSeq" id="WP_406596879.1">
    <property type="nucleotide sequence ID" value="NZ_JBJHQF010000006.1"/>
</dbReference>
<gene>
    <name evidence="2" type="ORF">ACJEBJ_06125</name>
</gene>
<protein>
    <submittedName>
        <fullName evidence="2">Calcium-binding protein</fullName>
    </submittedName>
</protein>
<feature type="transmembrane region" description="Helical" evidence="1">
    <location>
        <begin position="337"/>
        <end position="355"/>
    </location>
</feature>
<evidence type="ECO:0000313" key="2">
    <source>
        <dbReference type="EMBL" id="MFK9003695.1"/>
    </source>
</evidence>